<dbReference type="Proteomes" id="UP000063953">
    <property type="component" value="Chromosome"/>
</dbReference>
<name>A0A0K1XCP0_9GAMM</name>
<dbReference type="InterPro" id="IPR050078">
    <property type="entry name" value="Ribosomal_L11_MeTrfase_PrmA"/>
</dbReference>
<proteinExistence type="predicted"/>
<dbReference type="GeneID" id="93983627"/>
<evidence type="ECO:0000313" key="3">
    <source>
        <dbReference type="EMBL" id="AKX59024.1"/>
    </source>
</evidence>
<evidence type="ECO:0000256" key="1">
    <source>
        <dbReference type="ARBA" id="ARBA00022603"/>
    </source>
</evidence>
<dbReference type="CDD" id="cd02440">
    <property type="entry name" value="AdoMet_MTases"/>
    <property type="match status" value="1"/>
</dbReference>
<keyword evidence="4" id="KW-1185">Reference proteome</keyword>
<dbReference type="AlphaFoldDB" id="A0A0K1XCP0"/>
<dbReference type="PANTHER" id="PTHR43648">
    <property type="entry name" value="ELECTRON TRANSFER FLAVOPROTEIN BETA SUBUNIT LYSINE METHYLTRANSFERASE"/>
    <property type="match status" value="1"/>
</dbReference>
<evidence type="ECO:0000313" key="4">
    <source>
        <dbReference type="Proteomes" id="UP000063953"/>
    </source>
</evidence>
<sequence length="218" mass="24350">MNTPIALEAKLQQLISHASLNLTPLPQTSLQLWLINPDNMQGQFSREQTQRVLEEPPYWCFCWASGLALAQWILANPQQVAGKSVIDVGCGSGVVALAAKRAGAQRVVACDLDPVALAATQANAKANQLELEYSFDLFSQTERYDCLFAADLLYDPDNLPLLNQFPRFARQITIADSRQRNFSHPLYQTSQRLVAETLPDLAEPEEFRQVTLYQSVAR</sequence>
<keyword evidence="2 3" id="KW-0808">Transferase</keyword>
<dbReference type="InterPro" id="IPR029063">
    <property type="entry name" value="SAM-dependent_MTases_sf"/>
</dbReference>
<dbReference type="STRING" id="1697053.AKN87_05025"/>
<dbReference type="PATRIC" id="fig|1697053.3.peg.1020"/>
<organism evidence="3 4">
    <name type="scientific">Thiopseudomonas alkaliphila</name>
    <dbReference type="NCBI Taxonomy" id="1697053"/>
    <lineage>
        <taxon>Bacteria</taxon>
        <taxon>Pseudomonadati</taxon>
        <taxon>Pseudomonadota</taxon>
        <taxon>Gammaproteobacteria</taxon>
        <taxon>Pseudomonadales</taxon>
        <taxon>Pseudomonadaceae</taxon>
        <taxon>Thiopseudomonas</taxon>
    </lineage>
</organism>
<dbReference type="SUPFAM" id="SSF53335">
    <property type="entry name" value="S-adenosyl-L-methionine-dependent methyltransferases"/>
    <property type="match status" value="1"/>
</dbReference>
<reference evidence="3 4" key="1">
    <citation type="journal article" date="2015" name="Genome Announc.">
        <title>Genome Sequences of Oblitimonas alkaliphila gen. nov. sp. nov. (Proposed), a Novel Bacterium of the Pseudomonadaceae Family.</title>
        <authorList>
            <person name="Lauer A.C."/>
            <person name="Nicholson A.C."/>
            <person name="Humrighouse B.W."/>
            <person name="Emery B."/>
            <person name="Drobish A."/>
            <person name="Juieng P."/>
            <person name="Loparev V."/>
            <person name="McQuiston J.R."/>
        </authorList>
    </citation>
    <scope>NUCLEOTIDE SEQUENCE [LARGE SCALE GENOMIC DNA]</scope>
    <source>
        <strain evidence="3 4">E5571</strain>
    </source>
</reference>
<dbReference type="GO" id="GO:0016279">
    <property type="term" value="F:protein-lysine N-methyltransferase activity"/>
    <property type="evidence" value="ECO:0007669"/>
    <property type="project" value="TreeGrafter"/>
</dbReference>
<accession>A0A0K1XCP0</accession>
<evidence type="ECO:0000256" key="2">
    <source>
        <dbReference type="ARBA" id="ARBA00022679"/>
    </source>
</evidence>
<dbReference type="EMBL" id="CP012365">
    <property type="protein sequence ID" value="AKX59024.1"/>
    <property type="molecule type" value="Genomic_DNA"/>
</dbReference>
<protein>
    <submittedName>
        <fullName evidence="3">Methyltransferase</fullName>
    </submittedName>
</protein>
<dbReference type="RefSeq" id="WP_053100022.1">
    <property type="nucleotide sequence ID" value="NZ_CP012358.1"/>
</dbReference>
<keyword evidence="1 3" id="KW-0489">Methyltransferase</keyword>
<dbReference type="KEGG" id="pbb:AKN87_05025"/>
<dbReference type="PANTHER" id="PTHR43648:SF1">
    <property type="entry name" value="ELECTRON TRANSFER FLAVOPROTEIN BETA SUBUNIT LYSINE METHYLTRANSFERASE"/>
    <property type="match status" value="1"/>
</dbReference>
<dbReference type="Gene3D" id="3.40.50.150">
    <property type="entry name" value="Vaccinia Virus protein VP39"/>
    <property type="match status" value="1"/>
</dbReference>
<dbReference type="GO" id="GO:0032259">
    <property type="term" value="P:methylation"/>
    <property type="evidence" value="ECO:0007669"/>
    <property type="project" value="UniProtKB-KW"/>
</dbReference>
<gene>
    <name evidence="3" type="ORF">AKN88_03020</name>
</gene>
<dbReference type="Pfam" id="PF06325">
    <property type="entry name" value="PrmA"/>
    <property type="match status" value="1"/>
</dbReference>